<evidence type="ECO:0000313" key="2">
    <source>
        <dbReference type="Proteomes" id="UP000887013"/>
    </source>
</evidence>
<keyword evidence="2" id="KW-1185">Reference proteome</keyword>
<dbReference type="EMBL" id="BMAW01009794">
    <property type="protein sequence ID" value="GFT15688.1"/>
    <property type="molecule type" value="Genomic_DNA"/>
</dbReference>
<dbReference type="OrthoDB" id="6418612at2759"/>
<accession>A0A8X6NHR4</accession>
<name>A0A8X6NHR4_NEPPI</name>
<dbReference type="AlphaFoldDB" id="A0A8X6NHR4"/>
<gene>
    <name evidence="1" type="primary">NCL1_48578</name>
    <name evidence="1" type="ORF">NPIL_210321</name>
</gene>
<dbReference type="Proteomes" id="UP000887013">
    <property type="component" value="Unassembled WGS sequence"/>
</dbReference>
<proteinExistence type="predicted"/>
<comment type="caution">
    <text evidence="1">The sequence shown here is derived from an EMBL/GenBank/DDBJ whole genome shotgun (WGS) entry which is preliminary data.</text>
</comment>
<sequence>MINSFSLEFLALSKVTICVYSNPNIEDLEHETHDISGVLLLEQWELVAMEKVSCLNLPVILKEKIIAFMRQLSDEIKEWKIDHSSILECPSLESPIDYVWKGTGTIDRIKTAKSFIQSKRNDLLKRFQMACVYWLEEETKQLWDEIGRPAKILRSTRIKLTRNISDPLLKRAVNEWITLLISGDVDWSRRPFPRLLPVYCLNSLIIQGNLLQILYPVEQLYVFIRMMKEGKSEQVKTFCLTQMNEKQFEEVLKREPLQVYKALSNRPFHPEFHKMVDSIYAYLPEHEFLNLVIKMDREEKRQISNAYDYGKQLKVLLRRSPDRFKQYILNYPTD</sequence>
<evidence type="ECO:0000313" key="1">
    <source>
        <dbReference type="EMBL" id="GFT15688.1"/>
    </source>
</evidence>
<organism evidence="1 2">
    <name type="scientific">Nephila pilipes</name>
    <name type="common">Giant wood spider</name>
    <name type="synonym">Nephila maculata</name>
    <dbReference type="NCBI Taxonomy" id="299642"/>
    <lineage>
        <taxon>Eukaryota</taxon>
        <taxon>Metazoa</taxon>
        <taxon>Ecdysozoa</taxon>
        <taxon>Arthropoda</taxon>
        <taxon>Chelicerata</taxon>
        <taxon>Arachnida</taxon>
        <taxon>Araneae</taxon>
        <taxon>Araneomorphae</taxon>
        <taxon>Entelegynae</taxon>
        <taxon>Araneoidea</taxon>
        <taxon>Nephilidae</taxon>
        <taxon>Nephila</taxon>
    </lineage>
</organism>
<reference evidence="1" key="1">
    <citation type="submission" date="2020-08" db="EMBL/GenBank/DDBJ databases">
        <title>Multicomponent nature underlies the extraordinary mechanical properties of spider dragline silk.</title>
        <authorList>
            <person name="Kono N."/>
            <person name="Nakamura H."/>
            <person name="Mori M."/>
            <person name="Yoshida Y."/>
            <person name="Ohtoshi R."/>
            <person name="Malay A.D."/>
            <person name="Moran D.A.P."/>
            <person name="Tomita M."/>
            <person name="Numata K."/>
            <person name="Arakawa K."/>
        </authorList>
    </citation>
    <scope>NUCLEOTIDE SEQUENCE</scope>
</reference>
<protein>
    <submittedName>
        <fullName evidence="1">Uncharacterized protein</fullName>
    </submittedName>
</protein>